<feature type="compositionally biased region" description="Low complexity" evidence="5">
    <location>
        <begin position="333"/>
        <end position="344"/>
    </location>
</feature>
<dbReference type="GO" id="GO:0008270">
    <property type="term" value="F:zinc ion binding"/>
    <property type="evidence" value="ECO:0007669"/>
    <property type="project" value="UniProtKB-KW"/>
</dbReference>
<feature type="domain" description="BED-type" evidence="6">
    <location>
        <begin position="375"/>
        <end position="432"/>
    </location>
</feature>
<evidence type="ECO:0000256" key="2">
    <source>
        <dbReference type="ARBA" id="ARBA00022771"/>
    </source>
</evidence>
<proteinExistence type="predicted"/>
<dbReference type="GeneID" id="129328787"/>
<feature type="region of interest" description="Disordered" evidence="5">
    <location>
        <begin position="269"/>
        <end position="371"/>
    </location>
</feature>
<dbReference type="SUPFAM" id="SSF57667">
    <property type="entry name" value="beta-beta-alpha zinc fingers"/>
    <property type="match status" value="1"/>
</dbReference>
<evidence type="ECO:0000313" key="7">
    <source>
        <dbReference type="Proteomes" id="UP001190640"/>
    </source>
</evidence>
<evidence type="ECO:0000256" key="1">
    <source>
        <dbReference type="ARBA" id="ARBA00022723"/>
    </source>
</evidence>
<feature type="compositionally biased region" description="Basic residues" evidence="5">
    <location>
        <begin position="1"/>
        <end position="11"/>
    </location>
</feature>
<keyword evidence="2 4" id="KW-0863">Zinc-finger</keyword>
<dbReference type="PANTHER" id="PTHR47241:SF1">
    <property type="entry name" value="BED-TYPE DOMAIN-CONTAINING PROTEIN"/>
    <property type="match status" value="1"/>
</dbReference>
<evidence type="ECO:0000256" key="3">
    <source>
        <dbReference type="ARBA" id="ARBA00022833"/>
    </source>
</evidence>
<name>A0AA97KXP0_EUBMA</name>
<protein>
    <submittedName>
        <fullName evidence="8">Uncharacterized protein LOC129328787</fullName>
    </submittedName>
</protein>
<reference evidence="8" key="1">
    <citation type="submission" date="2025-08" db="UniProtKB">
        <authorList>
            <consortium name="RefSeq"/>
        </authorList>
    </citation>
    <scope>IDENTIFICATION</scope>
    <source>
        <tissue evidence="8">Blood</tissue>
    </source>
</reference>
<dbReference type="KEGG" id="emc:129328787"/>
<sequence>MLSGHKKRAQKRVSVGPTTMEAAKSSPRLQDPRQSPVEVSEESLHREQPPLDPRIQSSVTEAILHLLREVSKDTKQLRAGQVSLRSEMALLRASISQIHERLDGVESRFSSLEDRACETQQTASIMLASQSDPRALPGASTSSFSSHQIISDASQTAVSPSSSAEHAAVASIEPAAPSASEPFRAVPSILVYVETEEKALQVLADAWSQERTSESETAHAQAGHQENTFSSAPPPIAPEYKPEPQPLTSTEEKALETFADVLSQDRISEGKSAHTEAEEFDPKEDIFSGSSPQKNKPDPQPLMNSLPETSQLRQPTTSDVVRKEAPPTAIQFSRRLSSNKRSSSTALACGTTSAGSRSHLVSPPPTKVMPPIKRQRTSIAWQYFTRKSKYIATCKDCGVDVRIGKRGGCGILGTAPLLSHLKRIHHIVQKKKAPSVLPEAMSKVHSTERPSTTERPSRISSPALSCGTTSVKAVCHLASSPPTKMMPPTKCQQTSTAKRRRTSIAWHYFAEKSKYIATCNICGVDVKIGRKGGCGILGTAALLSHLKRIHPNFKRAARASKMAAATTGQTRGHCHL</sequence>
<dbReference type="InterPro" id="IPR052865">
    <property type="entry name" value="Zinc_finger_BED"/>
</dbReference>
<evidence type="ECO:0000259" key="6">
    <source>
        <dbReference type="PROSITE" id="PS50808"/>
    </source>
</evidence>
<dbReference type="RefSeq" id="XP_054834033.1">
    <property type="nucleotide sequence ID" value="XM_054978058.1"/>
</dbReference>
<dbReference type="InterPro" id="IPR003656">
    <property type="entry name" value="Znf_BED"/>
</dbReference>
<dbReference type="Pfam" id="PF02892">
    <property type="entry name" value="zf-BED"/>
    <property type="match status" value="1"/>
</dbReference>
<gene>
    <name evidence="8" type="primary">LOC129328787</name>
</gene>
<evidence type="ECO:0000256" key="4">
    <source>
        <dbReference type="PROSITE-ProRule" id="PRU00027"/>
    </source>
</evidence>
<dbReference type="InterPro" id="IPR036236">
    <property type="entry name" value="Znf_C2H2_sf"/>
</dbReference>
<evidence type="ECO:0000256" key="5">
    <source>
        <dbReference type="SAM" id="MobiDB-lite"/>
    </source>
</evidence>
<feature type="compositionally biased region" description="Basic and acidic residues" evidence="5">
    <location>
        <begin position="445"/>
        <end position="457"/>
    </location>
</feature>
<feature type="region of interest" description="Disordered" evidence="5">
    <location>
        <begin position="1"/>
        <end position="56"/>
    </location>
</feature>
<feature type="region of interest" description="Disordered" evidence="5">
    <location>
        <begin position="435"/>
        <end position="464"/>
    </location>
</feature>
<keyword evidence="7" id="KW-1185">Reference proteome</keyword>
<dbReference type="GO" id="GO:0003677">
    <property type="term" value="F:DNA binding"/>
    <property type="evidence" value="ECO:0007669"/>
    <property type="project" value="InterPro"/>
</dbReference>
<dbReference type="PANTHER" id="PTHR47241">
    <property type="entry name" value="FINGER PROTEIN, PUTATIVE-RELATED"/>
    <property type="match status" value="1"/>
</dbReference>
<feature type="compositionally biased region" description="Polar residues" evidence="5">
    <location>
        <begin position="302"/>
        <end position="319"/>
    </location>
</feature>
<dbReference type="AlphaFoldDB" id="A0AA97KXP0"/>
<keyword evidence="1" id="KW-0479">Metal-binding</keyword>
<accession>A0AA97KXP0</accession>
<feature type="domain" description="BED-type" evidence="6">
    <location>
        <begin position="500"/>
        <end position="557"/>
    </location>
</feature>
<dbReference type="PROSITE" id="PS50808">
    <property type="entry name" value="ZF_BED"/>
    <property type="match status" value="2"/>
</dbReference>
<feature type="region of interest" description="Disordered" evidence="5">
    <location>
        <begin position="128"/>
        <end position="148"/>
    </location>
</feature>
<evidence type="ECO:0000313" key="8">
    <source>
        <dbReference type="RefSeq" id="XP_054834033.1"/>
    </source>
</evidence>
<dbReference type="SMART" id="SM00614">
    <property type="entry name" value="ZnF_BED"/>
    <property type="match status" value="2"/>
</dbReference>
<feature type="region of interest" description="Disordered" evidence="5">
    <location>
        <begin position="210"/>
        <end position="249"/>
    </location>
</feature>
<organism evidence="7 8">
    <name type="scientific">Eublepharis macularius</name>
    <name type="common">Leopard gecko</name>
    <name type="synonym">Cyrtodactylus macularius</name>
    <dbReference type="NCBI Taxonomy" id="481883"/>
    <lineage>
        <taxon>Eukaryota</taxon>
        <taxon>Metazoa</taxon>
        <taxon>Chordata</taxon>
        <taxon>Craniata</taxon>
        <taxon>Vertebrata</taxon>
        <taxon>Euteleostomi</taxon>
        <taxon>Lepidosauria</taxon>
        <taxon>Squamata</taxon>
        <taxon>Bifurcata</taxon>
        <taxon>Gekkota</taxon>
        <taxon>Eublepharidae</taxon>
        <taxon>Eublepharinae</taxon>
        <taxon>Eublepharis</taxon>
    </lineage>
</organism>
<keyword evidence="3" id="KW-0862">Zinc</keyword>
<dbReference type="Proteomes" id="UP001190640">
    <property type="component" value="Chromosome 4"/>
</dbReference>